<protein>
    <recommendedName>
        <fullName evidence="1">Methyltransferase FkbM domain-containing protein</fullName>
    </recommendedName>
</protein>
<evidence type="ECO:0000313" key="3">
    <source>
        <dbReference type="Proteomes" id="UP000238701"/>
    </source>
</evidence>
<dbReference type="InterPro" id="IPR029063">
    <property type="entry name" value="SAM-dependent_MTases_sf"/>
</dbReference>
<dbReference type="Proteomes" id="UP000238701">
    <property type="component" value="Unassembled WGS sequence"/>
</dbReference>
<accession>A0A2U3KHD2</accession>
<organism evidence="2 3">
    <name type="scientific">Candidatus Sulfotelmatobacter kueseliae</name>
    <dbReference type="NCBI Taxonomy" id="2042962"/>
    <lineage>
        <taxon>Bacteria</taxon>
        <taxon>Pseudomonadati</taxon>
        <taxon>Acidobacteriota</taxon>
        <taxon>Terriglobia</taxon>
        <taxon>Terriglobales</taxon>
        <taxon>Candidatus Korobacteraceae</taxon>
        <taxon>Candidatus Sulfotelmatobacter</taxon>
    </lineage>
</organism>
<gene>
    <name evidence="2" type="ORF">SBA1_230013</name>
</gene>
<dbReference type="Gene3D" id="3.40.50.150">
    <property type="entry name" value="Vaccinia Virus protein VP39"/>
    <property type="match status" value="1"/>
</dbReference>
<dbReference type="Pfam" id="PF05050">
    <property type="entry name" value="Methyltransf_21"/>
    <property type="match status" value="1"/>
</dbReference>
<proteinExistence type="predicted"/>
<dbReference type="OrthoDB" id="9784101at2"/>
<dbReference type="SUPFAM" id="SSF53335">
    <property type="entry name" value="S-adenosyl-L-methionine-dependent methyltransferases"/>
    <property type="match status" value="1"/>
</dbReference>
<name>A0A2U3KHD2_9BACT</name>
<dbReference type="NCBIfam" id="TIGR01444">
    <property type="entry name" value="fkbM_fam"/>
    <property type="match status" value="1"/>
</dbReference>
<evidence type="ECO:0000313" key="2">
    <source>
        <dbReference type="EMBL" id="SPF38947.1"/>
    </source>
</evidence>
<dbReference type="InterPro" id="IPR006342">
    <property type="entry name" value="FkbM_mtfrase"/>
</dbReference>
<reference evidence="3" key="1">
    <citation type="submission" date="2018-02" db="EMBL/GenBank/DDBJ databases">
        <authorList>
            <person name="Hausmann B."/>
        </authorList>
    </citation>
    <scope>NUCLEOTIDE SEQUENCE [LARGE SCALE GENOMIC DNA]</scope>
    <source>
        <strain evidence="3">Peat soil MAG SbA1</strain>
    </source>
</reference>
<dbReference type="GO" id="GO:0008171">
    <property type="term" value="F:O-methyltransferase activity"/>
    <property type="evidence" value="ECO:0007669"/>
    <property type="project" value="TreeGrafter"/>
</dbReference>
<evidence type="ECO:0000259" key="1">
    <source>
        <dbReference type="Pfam" id="PF05050"/>
    </source>
</evidence>
<sequence length="288" mass="32430">MLALDRVKALLDQRGIRSVLGPVSSSLARHHKKGVKRIFYDDGIWMHETETGYFAYPQPFLRLDLRRLDESARETFFWKYWPRPGDVVMDIGAGVGEETLSFSRAVGPLGKVICVEAHPRTYRCLEKLVQYNALANVICVHRAIADIPDATAMIMDSGTYVGNRLSSVKGNPVRATTVDALHRELSLGRIHFLKMNIEGAERLAIRGMSEILKQTEVLCISCHDFLAMRNGDDSVKTKNEVRHFLEERGIKICERAGGTPCIRDQVWGLNEQLLRDFGPRHAACGEPK</sequence>
<dbReference type="AlphaFoldDB" id="A0A2U3KHD2"/>
<dbReference type="PANTHER" id="PTHR36973:SF4">
    <property type="entry name" value="NODULATION PROTEIN"/>
    <property type="match status" value="1"/>
</dbReference>
<dbReference type="PANTHER" id="PTHR36973">
    <property type="entry name" value="SLL1456 PROTEIN-RELATED"/>
    <property type="match status" value="1"/>
</dbReference>
<dbReference type="EMBL" id="OMOD01000115">
    <property type="protein sequence ID" value="SPF38947.1"/>
    <property type="molecule type" value="Genomic_DNA"/>
</dbReference>
<dbReference type="InterPro" id="IPR053188">
    <property type="entry name" value="FkbM_Methyltransferase"/>
</dbReference>
<feature type="domain" description="Methyltransferase FkbM" evidence="1">
    <location>
        <begin position="90"/>
        <end position="249"/>
    </location>
</feature>